<proteinExistence type="predicted"/>
<dbReference type="SMART" id="SM00530">
    <property type="entry name" value="HTH_XRE"/>
    <property type="match status" value="1"/>
</dbReference>
<feature type="domain" description="HTH cro/C1-type" evidence="1">
    <location>
        <begin position="4"/>
        <end position="62"/>
    </location>
</feature>
<name>A0ABS3JBE9_9BACT</name>
<dbReference type="InterPro" id="IPR010982">
    <property type="entry name" value="Lambda_DNA-bd_dom_sf"/>
</dbReference>
<dbReference type="InterPro" id="IPR001387">
    <property type="entry name" value="Cro/C1-type_HTH"/>
</dbReference>
<sequence>METIKEKIKRKGVTVEHVAKMLGVDRAYLSRIINGKYQPQTDDLEKRVHQYLNALNTDDSSLVAKKE</sequence>
<dbReference type="PROSITE" id="PS50943">
    <property type="entry name" value="HTH_CROC1"/>
    <property type="match status" value="1"/>
</dbReference>
<dbReference type="RefSeq" id="WP_207327226.1">
    <property type="nucleotide sequence ID" value="NZ_JAFMYW010000001.1"/>
</dbReference>
<organism evidence="2 3">
    <name type="scientific">Fibrella forsythiae</name>
    <dbReference type="NCBI Taxonomy" id="2817061"/>
    <lineage>
        <taxon>Bacteria</taxon>
        <taxon>Pseudomonadati</taxon>
        <taxon>Bacteroidota</taxon>
        <taxon>Cytophagia</taxon>
        <taxon>Cytophagales</taxon>
        <taxon>Spirosomataceae</taxon>
        <taxon>Fibrella</taxon>
    </lineage>
</organism>
<dbReference type="Gene3D" id="1.10.260.40">
    <property type="entry name" value="lambda repressor-like DNA-binding domains"/>
    <property type="match status" value="1"/>
</dbReference>
<dbReference type="SUPFAM" id="SSF47413">
    <property type="entry name" value="lambda repressor-like DNA-binding domains"/>
    <property type="match status" value="1"/>
</dbReference>
<keyword evidence="3" id="KW-1185">Reference proteome</keyword>
<evidence type="ECO:0000313" key="3">
    <source>
        <dbReference type="Proteomes" id="UP000664628"/>
    </source>
</evidence>
<gene>
    <name evidence="2" type="ORF">J2I46_01865</name>
</gene>
<dbReference type="CDD" id="cd00093">
    <property type="entry name" value="HTH_XRE"/>
    <property type="match status" value="1"/>
</dbReference>
<evidence type="ECO:0000313" key="2">
    <source>
        <dbReference type="EMBL" id="MBO0947310.1"/>
    </source>
</evidence>
<comment type="caution">
    <text evidence="2">The sequence shown here is derived from an EMBL/GenBank/DDBJ whole genome shotgun (WGS) entry which is preliminary data.</text>
</comment>
<accession>A0ABS3JBE9</accession>
<evidence type="ECO:0000259" key="1">
    <source>
        <dbReference type="PROSITE" id="PS50943"/>
    </source>
</evidence>
<protein>
    <submittedName>
        <fullName evidence="2">Helix-turn-helix transcriptional regulator</fullName>
    </submittedName>
</protein>
<dbReference type="EMBL" id="JAFMYW010000001">
    <property type="protein sequence ID" value="MBO0947310.1"/>
    <property type="molecule type" value="Genomic_DNA"/>
</dbReference>
<reference evidence="2 3" key="1">
    <citation type="submission" date="2021-03" db="EMBL/GenBank/DDBJ databases">
        <title>Fibrella sp. HMF5405 genome sequencing and assembly.</title>
        <authorList>
            <person name="Kang H."/>
            <person name="Kim H."/>
            <person name="Bae S."/>
            <person name="Joh K."/>
        </authorList>
    </citation>
    <scope>NUCLEOTIDE SEQUENCE [LARGE SCALE GENOMIC DNA]</scope>
    <source>
        <strain evidence="2 3">HMF5405</strain>
    </source>
</reference>
<dbReference type="Proteomes" id="UP000664628">
    <property type="component" value="Unassembled WGS sequence"/>
</dbReference>
<dbReference type="Pfam" id="PF01381">
    <property type="entry name" value="HTH_3"/>
    <property type="match status" value="1"/>
</dbReference>